<feature type="transmembrane region" description="Helical" evidence="13">
    <location>
        <begin position="33"/>
        <end position="54"/>
    </location>
</feature>
<dbReference type="PRINTS" id="PR00344">
    <property type="entry name" value="BCTRLSENSOR"/>
</dbReference>
<feature type="domain" description="Histidine kinase" evidence="14">
    <location>
        <begin position="260"/>
        <end position="473"/>
    </location>
</feature>
<evidence type="ECO:0000256" key="5">
    <source>
        <dbReference type="ARBA" id="ARBA00022679"/>
    </source>
</evidence>
<accession>A0ABV6IBF6</accession>
<keyword evidence="10 13" id="KW-1133">Transmembrane helix</keyword>
<evidence type="ECO:0000256" key="10">
    <source>
        <dbReference type="ARBA" id="ARBA00022989"/>
    </source>
</evidence>
<comment type="catalytic activity">
    <reaction evidence="1">
        <text>ATP + protein L-histidine = ADP + protein N-phospho-L-histidine.</text>
        <dbReference type="EC" id="2.7.13.3"/>
    </reaction>
</comment>
<dbReference type="CDD" id="cd00075">
    <property type="entry name" value="HATPase"/>
    <property type="match status" value="1"/>
</dbReference>
<feature type="transmembrane region" description="Helical" evidence="13">
    <location>
        <begin position="176"/>
        <end position="199"/>
    </location>
</feature>
<protein>
    <recommendedName>
        <fullName evidence="3">histidine kinase</fullName>
        <ecNumber evidence="3">2.7.13.3</ecNumber>
    </recommendedName>
</protein>
<dbReference type="InterPro" id="IPR004358">
    <property type="entry name" value="Sig_transdc_His_kin-like_C"/>
</dbReference>
<reference evidence="15 16" key="1">
    <citation type="submission" date="2024-09" db="EMBL/GenBank/DDBJ databases">
        <authorList>
            <person name="Sun Q."/>
            <person name="Mori K."/>
        </authorList>
    </citation>
    <scope>NUCLEOTIDE SEQUENCE [LARGE SCALE GENOMIC DNA]</scope>
    <source>
        <strain evidence="15 16">CCM 8677</strain>
    </source>
</reference>
<dbReference type="Gene3D" id="3.30.565.10">
    <property type="entry name" value="Histidine kinase-like ATPase, C-terminal domain"/>
    <property type="match status" value="1"/>
</dbReference>
<dbReference type="CDD" id="cd00082">
    <property type="entry name" value="HisKA"/>
    <property type="match status" value="1"/>
</dbReference>
<comment type="caution">
    <text evidence="15">The sequence shown here is derived from an EMBL/GenBank/DDBJ whole genome shotgun (WGS) entry which is preliminary data.</text>
</comment>
<dbReference type="InterPro" id="IPR003594">
    <property type="entry name" value="HATPase_dom"/>
</dbReference>
<keyword evidence="12 13" id="KW-0472">Membrane</keyword>
<evidence type="ECO:0000256" key="9">
    <source>
        <dbReference type="ARBA" id="ARBA00022840"/>
    </source>
</evidence>
<dbReference type="EC" id="2.7.13.3" evidence="3"/>
<evidence type="ECO:0000256" key="2">
    <source>
        <dbReference type="ARBA" id="ARBA00004141"/>
    </source>
</evidence>
<dbReference type="InterPro" id="IPR013727">
    <property type="entry name" value="2CSK_N"/>
</dbReference>
<keyword evidence="7" id="KW-0547">Nucleotide-binding</keyword>
<keyword evidence="16" id="KW-1185">Reference proteome</keyword>
<evidence type="ECO:0000313" key="16">
    <source>
        <dbReference type="Proteomes" id="UP001589844"/>
    </source>
</evidence>
<dbReference type="SMART" id="SM00388">
    <property type="entry name" value="HisKA"/>
    <property type="match status" value="1"/>
</dbReference>
<dbReference type="Pfam" id="PF00512">
    <property type="entry name" value="HisKA"/>
    <property type="match status" value="1"/>
</dbReference>
<keyword evidence="6 13" id="KW-0812">Transmembrane</keyword>
<comment type="subcellular location">
    <subcellularLocation>
        <location evidence="2">Membrane</location>
        <topology evidence="2">Multi-pass membrane protein</topology>
    </subcellularLocation>
</comment>
<evidence type="ECO:0000256" key="1">
    <source>
        <dbReference type="ARBA" id="ARBA00000085"/>
    </source>
</evidence>
<dbReference type="Gene3D" id="1.20.5.1040">
    <property type="entry name" value="Sensor protein qsec"/>
    <property type="match status" value="1"/>
</dbReference>
<dbReference type="InterPro" id="IPR036097">
    <property type="entry name" value="HisK_dim/P_sf"/>
</dbReference>
<evidence type="ECO:0000256" key="3">
    <source>
        <dbReference type="ARBA" id="ARBA00012438"/>
    </source>
</evidence>
<keyword evidence="4" id="KW-0597">Phosphoprotein</keyword>
<keyword evidence="8" id="KW-0418">Kinase</keyword>
<organism evidence="15 16">
    <name type="scientific">Undibacterium danionis</name>
    <dbReference type="NCBI Taxonomy" id="1812100"/>
    <lineage>
        <taxon>Bacteria</taxon>
        <taxon>Pseudomonadati</taxon>
        <taxon>Pseudomonadota</taxon>
        <taxon>Betaproteobacteria</taxon>
        <taxon>Burkholderiales</taxon>
        <taxon>Oxalobacteraceae</taxon>
        <taxon>Undibacterium</taxon>
    </lineage>
</organism>
<dbReference type="InterPro" id="IPR036890">
    <property type="entry name" value="HATPase_C_sf"/>
</dbReference>
<dbReference type="SMART" id="SM00387">
    <property type="entry name" value="HATPase_c"/>
    <property type="match status" value="1"/>
</dbReference>
<evidence type="ECO:0000256" key="4">
    <source>
        <dbReference type="ARBA" id="ARBA00022553"/>
    </source>
</evidence>
<dbReference type="InterPro" id="IPR050428">
    <property type="entry name" value="TCS_sensor_his_kinase"/>
</dbReference>
<dbReference type="EMBL" id="JBHLXJ010000004">
    <property type="protein sequence ID" value="MFC0349123.1"/>
    <property type="molecule type" value="Genomic_DNA"/>
</dbReference>
<evidence type="ECO:0000256" key="6">
    <source>
        <dbReference type="ARBA" id="ARBA00022692"/>
    </source>
</evidence>
<dbReference type="GO" id="GO:0005524">
    <property type="term" value="F:ATP binding"/>
    <property type="evidence" value="ECO:0007669"/>
    <property type="project" value="UniProtKB-KW"/>
</dbReference>
<evidence type="ECO:0000256" key="8">
    <source>
        <dbReference type="ARBA" id="ARBA00022777"/>
    </source>
</evidence>
<proteinExistence type="predicted"/>
<evidence type="ECO:0000256" key="11">
    <source>
        <dbReference type="ARBA" id="ARBA00023012"/>
    </source>
</evidence>
<dbReference type="SUPFAM" id="SSF55874">
    <property type="entry name" value="ATPase domain of HSP90 chaperone/DNA topoisomerase II/histidine kinase"/>
    <property type="match status" value="1"/>
</dbReference>
<sequence>MTQLKSQTATISAAHAGLVGKKTAQRWSLRRSLIAMLLTITLSIWGFSGIVVYIEADQESKELFDQSLAETAHLLLTLADHEVSDKPTLEHPLSETNVEKHNQYLLLQIWDASGKLMYKNQAAPLSAISTEKHSGFGWTQLEGQAWRTYSIWNNSHQLQIQVAEPTSHRKDISGRFAYKLLLFALLVLPLMTAGIWLTINRLFRALQDSADQVAKRTPNDLEKVVLTGAPTELHSLLTAINHLFERVSHAMDQEQRFTANASHELRTPLAAIKANLQVIQRARNDAERQEAIDGLLISVDRATRLVEQLMVLSRLDPQHGLDPALRLVDLADYLEKQLPEWQQLAAKHGMIFHTQLASAPCMINPDSLQILLRNLLDNALRYTPANGEILLSCGTQEGSTYLQISDTGPGIPPAMYDKVLERFFRLANANASGSGLGLSIVKNIAVNHAARLELGPGLHGMGLSVSLYFPPVQ</sequence>
<dbReference type="Proteomes" id="UP001589844">
    <property type="component" value="Unassembled WGS sequence"/>
</dbReference>
<evidence type="ECO:0000313" key="15">
    <source>
        <dbReference type="EMBL" id="MFC0349123.1"/>
    </source>
</evidence>
<gene>
    <name evidence="15" type="ORF">ACFFJH_04855</name>
</gene>
<keyword evidence="11" id="KW-0902">Two-component regulatory system</keyword>
<evidence type="ECO:0000256" key="7">
    <source>
        <dbReference type="ARBA" id="ARBA00022741"/>
    </source>
</evidence>
<evidence type="ECO:0000256" key="12">
    <source>
        <dbReference type="ARBA" id="ARBA00023136"/>
    </source>
</evidence>
<dbReference type="InterPro" id="IPR005467">
    <property type="entry name" value="His_kinase_dom"/>
</dbReference>
<dbReference type="PROSITE" id="PS50109">
    <property type="entry name" value="HIS_KIN"/>
    <property type="match status" value="1"/>
</dbReference>
<dbReference type="PANTHER" id="PTHR45436:SF14">
    <property type="entry name" value="SENSOR PROTEIN QSEC"/>
    <property type="match status" value="1"/>
</dbReference>
<dbReference type="Gene3D" id="1.10.287.130">
    <property type="match status" value="1"/>
</dbReference>
<name>A0ABV6IBF6_9BURK</name>
<evidence type="ECO:0000259" key="14">
    <source>
        <dbReference type="PROSITE" id="PS50109"/>
    </source>
</evidence>
<dbReference type="PANTHER" id="PTHR45436">
    <property type="entry name" value="SENSOR HISTIDINE KINASE YKOH"/>
    <property type="match status" value="1"/>
</dbReference>
<dbReference type="Pfam" id="PF08521">
    <property type="entry name" value="2CSK_N"/>
    <property type="match status" value="1"/>
</dbReference>
<dbReference type="Pfam" id="PF02518">
    <property type="entry name" value="HATPase_c"/>
    <property type="match status" value="1"/>
</dbReference>
<dbReference type="SUPFAM" id="SSF47384">
    <property type="entry name" value="Homodimeric domain of signal transducing histidine kinase"/>
    <property type="match status" value="1"/>
</dbReference>
<keyword evidence="9 15" id="KW-0067">ATP-binding</keyword>
<dbReference type="InterPro" id="IPR003661">
    <property type="entry name" value="HisK_dim/P_dom"/>
</dbReference>
<dbReference type="RefSeq" id="WP_390210484.1">
    <property type="nucleotide sequence ID" value="NZ_JBHLXJ010000004.1"/>
</dbReference>
<keyword evidence="5" id="KW-0808">Transferase</keyword>
<evidence type="ECO:0000256" key="13">
    <source>
        <dbReference type="SAM" id="Phobius"/>
    </source>
</evidence>